<dbReference type="InterPro" id="IPR043127">
    <property type="entry name" value="Sec-1-like_dom3a"/>
</dbReference>
<dbReference type="InterPro" id="IPR027482">
    <property type="entry name" value="Sec1-like_dom2"/>
</dbReference>
<dbReference type="InterPro" id="IPR036045">
    <property type="entry name" value="Sec1-like_sf"/>
</dbReference>
<comment type="similarity">
    <text evidence="1">Belongs to the STXBP/unc-18/SEC1 family.</text>
</comment>
<protein>
    <submittedName>
        <fullName evidence="3">Sec1-like protein</fullName>
    </submittedName>
</protein>
<dbReference type="InterPro" id="IPR043154">
    <property type="entry name" value="Sec-1-like_dom1"/>
</dbReference>
<dbReference type="SUPFAM" id="SSF56815">
    <property type="entry name" value="Sec1/munc18-like (SM) proteins"/>
    <property type="match status" value="1"/>
</dbReference>
<dbReference type="InterPro" id="IPR001619">
    <property type="entry name" value="Sec1-like"/>
</dbReference>
<sequence>MALSIIQAQRDIILGTIRNTVRGEWKVLIVDEASQKVLDTVVKEDDILNLNITNIERIENRRPVNKDMDALYFLSPQAHIVDCIMADLERRRYRKLFLIWTALLPPALRERIDRSKMAKEQIALFKVLNIEWYPRESHLVTFRDPWSFPILYHPACNHLVRHHIEDLAQKIVGVCVALGEYPTIRYYKPNNPRHEASVLCSHLARFVQEELDMYAKYHEDFPPPSNRPRGALYILDRSMDLFAPFLHEFTYQAMAHDLLPIKDGEKVTYRTMLDEGRPDAQEKEVEISEKDRIWVENRHRHMKDTIEKLMGDFQKFIDENPHFTNQTGGEAKNNLNAIKDMLAGLPQFQELKEAYSLHLTMAQECMNIFQHNKLPDLASVEQILATGLDEDFKKPKNVTDQVVRNLDEDSVSHPDRLRLVSLYLLYRDGLLPADLQKLLAHSNLPSRDSEVINNLELLGARVAKPLKDKSTFSPLFPARKPNAPTPQEETYSLSRFVPALQSLLDDHTRSTLDPTLFPYTKPPLDTESEAQSAALAATSLRSAKPTWAKPRTGAVADSRQRVIVFVAGGATYSESRACYEASRAAQREVVMVTSHMLTPGLWMRQLGDLSQDKRRLGIPAEQPKPKAPAHLFEREEVPAQGQAQAQGGQAQGGQGQRTGPAPGGLPRGPAPPVKQMAGMGLADGGQRPSGGQPNGAAGRMGLPSNPAMTAANAAANGAVGQQPGKLQKGGEADEKRKKKHHFFGSKK</sequence>
<dbReference type="Gene3D" id="3.40.50.1910">
    <property type="match status" value="1"/>
</dbReference>
<dbReference type="Gene3D" id="3.40.50.2060">
    <property type="match status" value="1"/>
</dbReference>
<gene>
    <name evidence="3" type="ORF">EV356DRAFT_478753</name>
</gene>
<feature type="compositionally biased region" description="Basic residues" evidence="2">
    <location>
        <begin position="736"/>
        <end position="747"/>
    </location>
</feature>
<feature type="region of interest" description="Disordered" evidence="2">
    <location>
        <begin position="637"/>
        <end position="747"/>
    </location>
</feature>
<dbReference type="PIRSF" id="PIRSF005715">
    <property type="entry name" value="VPS45_Sec1"/>
    <property type="match status" value="1"/>
</dbReference>
<name>A0A6A6HLQ0_VIRVR</name>
<dbReference type="PANTHER" id="PTHR11679">
    <property type="entry name" value="VESICLE PROTEIN SORTING-ASSOCIATED"/>
    <property type="match status" value="1"/>
</dbReference>
<dbReference type="Gene3D" id="1.25.40.60">
    <property type="match status" value="1"/>
</dbReference>
<proteinExistence type="inferred from homology"/>
<organism evidence="3 4">
    <name type="scientific">Viridothelium virens</name>
    <name type="common">Speckled blister lichen</name>
    <name type="synonym">Trypethelium virens</name>
    <dbReference type="NCBI Taxonomy" id="1048519"/>
    <lineage>
        <taxon>Eukaryota</taxon>
        <taxon>Fungi</taxon>
        <taxon>Dikarya</taxon>
        <taxon>Ascomycota</taxon>
        <taxon>Pezizomycotina</taxon>
        <taxon>Dothideomycetes</taxon>
        <taxon>Dothideomycetes incertae sedis</taxon>
        <taxon>Trypetheliales</taxon>
        <taxon>Trypetheliaceae</taxon>
        <taxon>Viridothelium</taxon>
    </lineage>
</organism>
<feature type="compositionally biased region" description="Gly residues" evidence="2">
    <location>
        <begin position="649"/>
        <end position="666"/>
    </location>
</feature>
<dbReference type="Proteomes" id="UP000800092">
    <property type="component" value="Unassembled WGS sequence"/>
</dbReference>
<evidence type="ECO:0000256" key="2">
    <source>
        <dbReference type="SAM" id="MobiDB-lite"/>
    </source>
</evidence>
<dbReference type="AlphaFoldDB" id="A0A6A6HLQ0"/>
<evidence type="ECO:0000313" key="4">
    <source>
        <dbReference type="Proteomes" id="UP000800092"/>
    </source>
</evidence>
<reference evidence="3" key="1">
    <citation type="journal article" date="2020" name="Stud. Mycol.">
        <title>101 Dothideomycetes genomes: a test case for predicting lifestyles and emergence of pathogens.</title>
        <authorList>
            <person name="Haridas S."/>
            <person name="Albert R."/>
            <person name="Binder M."/>
            <person name="Bloem J."/>
            <person name="Labutti K."/>
            <person name="Salamov A."/>
            <person name="Andreopoulos B."/>
            <person name="Baker S."/>
            <person name="Barry K."/>
            <person name="Bills G."/>
            <person name="Bluhm B."/>
            <person name="Cannon C."/>
            <person name="Castanera R."/>
            <person name="Culley D."/>
            <person name="Daum C."/>
            <person name="Ezra D."/>
            <person name="Gonzalez J."/>
            <person name="Henrissat B."/>
            <person name="Kuo A."/>
            <person name="Liang C."/>
            <person name="Lipzen A."/>
            <person name="Lutzoni F."/>
            <person name="Magnuson J."/>
            <person name="Mondo S."/>
            <person name="Nolan M."/>
            <person name="Ohm R."/>
            <person name="Pangilinan J."/>
            <person name="Park H.-J."/>
            <person name="Ramirez L."/>
            <person name="Alfaro M."/>
            <person name="Sun H."/>
            <person name="Tritt A."/>
            <person name="Yoshinaga Y."/>
            <person name="Zwiers L.-H."/>
            <person name="Turgeon B."/>
            <person name="Goodwin S."/>
            <person name="Spatafora J."/>
            <person name="Crous P."/>
            <person name="Grigoriev I."/>
        </authorList>
    </citation>
    <scope>NUCLEOTIDE SEQUENCE</scope>
    <source>
        <strain evidence="3">Tuck. ex Michener</strain>
    </source>
</reference>
<dbReference type="GO" id="GO:0016192">
    <property type="term" value="P:vesicle-mediated transport"/>
    <property type="evidence" value="ECO:0007669"/>
    <property type="project" value="InterPro"/>
</dbReference>
<keyword evidence="4" id="KW-1185">Reference proteome</keyword>
<evidence type="ECO:0000256" key="1">
    <source>
        <dbReference type="ARBA" id="ARBA00009884"/>
    </source>
</evidence>
<dbReference type="EMBL" id="ML991774">
    <property type="protein sequence ID" value="KAF2238911.1"/>
    <property type="molecule type" value="Genomic_DNA"/>
</dbReference>
<accession>A0A6A6HLQ0</accession>
<dbReference type="Gene3D" id="3.90.830.10">
    <property type="entry name" value="Syntaxin Binding Protein 1, Chain A, domain 2"/>
    <property type="match status" value="1"/>
</dbReference>
<evidence type="ECO:0000313" key="3">
    <source>
        <dbReference type="EMBL" id="KAF2238911.1"/>
    </source>
</evidence>
<feature type="compositionally biased region" description="Low complexity" evidence="2">
    <location>
        <begin position="638"/>
        <end position="648"/>
    </location>
</feature>
<dbReference type="OrthoDB" id="2228at2759"/>
<feature type="compositionally biased region" description="Low complexity" evidence="2">
    <location>
        <begin position="705"/>
        <end position="718"/>
    </location>
</feature>
<dbReference type="Pfam" id="PF00995">
    <property type="entry name" value="Sec1"/>
    <property type="match status" value="1"/>
</dbReference>